<dbReference type="AlphaFoldDB" id="A0A699GQQ2"/>
<sequence length="458" mass="52590">MVTSSTFVVDERMIRIEISGLLVCAWGSSAFKKVANQFDKFKFFDDDIEGHMSKGRACIAIKIQALIFEKVNVTINGEIFQAHVKEIGTWSIHISNDLESNDSNNDRDFEEHRSINENVDPNETPDDFVKHMVEDEDDVAINDEATLRVVNAGDFSSSDTIKDEHIITHKKNLSKEDVSDISKPSGFKNFFKENNKCFRSSNSSRSGTCSTSFGNYKRKGLKGFSFFDERNRMIEVGGDLGYDVKGCKKSLRRMINRIVRSESERFGFIFSSGDVTIFNDFIHATGLIDLPMGGRIFTWMNKVGSKMSKLDRFLLSNYVIQDISNLQKKMDDGHAFDEDKTIRIIRLQELDNLENIESMDLVHKARVKWEMASLLKSEYPLGRSQWVEWKANLIILFLILLVWRDEILGSDSCIWNLSNDDTFSVNKVRKHIDERSLPMLSPSTCWYKIIPKKVNIFL</sequence>
<reference evidence="2" key="1">
    <citation type="journal article" date="2019" name="Sci. Rep.">
        <title>Draft genome of Tanacetum cinerariifolium, the natural source of mosquito coil.</title>
        <authorList>
            <person name="Yamashiro T."/>
            <person name="Shiraishi A."/>
            <person name="Satake H."/>
            <person name="Nakayama K."/>
        </authorList>
    </citation>
    <scope>NUCLEOTIDE SEQUENCE</scope>
</reference>
<feature type="compositionally biased region" description="Basic and acidic residues" evidence="1">
    <location>
        <begin position="104"/>
        <end position="115"/>
    </location>
</feature>
<gene>
    <name evidence="2" type="ORF">Tci_149395</name>
</gene>
<name>A0A699GQQ2_TANCI</name>
<feature type="region of interest" description="Disordered" evidence="1">
    <location>
        <begin position="101"/>
        <end position="124"/>
    </location>
</feature>
<protein>
    <submittedName>
        <fullName evidence="2">RNA-directed DNA polymerase, eukaryota</fullName>
    </submittedName>
</protein>
<accession>A0A699GQQ2</accession>
<comment type="caution">
    <text evidence="2">The sequence shown here is derived from an EMBL/GenBank/DDBJ whole genome shotgun (WGS) entry which is preliminary data.</text>
</comment>
<proteinExistence type="predicted"/>
<evidence type="ECO:0000313" key="2">
    <source>
        <dbReference type="EMBL" id="GEV77418.1"/>
    </source>
</evidence>
<keyword evidence="2" id="KW-0808">Transferase</keyword>
<dbReference type="GO" id="GO:0003964">
    <property type="term" value="F:RNA-directed DNA polymerase activity"/>
    <property type="evidence" value="ECO:0007669"/>
    <property type="project" value="UniProtKB-KW"/>
</dbReference>
<evidence type="ECO:0000256" key="1">
    <source>
        <dbReference type="SAM" id="MobiDB-lite"/>
    </source>
</evidence>
<dbReference type="EMBL" id="BKCJ010033866">
    <property type="protein sequence ID" value="GEV77418.1"/>
    <property type="molecule type" value="Genomic_DNA"/>
</dbReference>
<keyword evidence="2" id="KW-0695">RNA-directed DNA polymerase</keyword>
<keyword evidence="2" id="KW-0548">Nucleotidyltransferase</keyword>
<organism evidence="2">
    <name type="scientific">Tanacetum cinerariifolium</name>
    <name type="common">Dalmatian daisy</name>
    <name type="synonym">Chrysanthemum cinerariifolium</name>
    <dbReference type="NCBI Taxonomy" id="118510"/>
    <lineage>
        <taxon>Eukaryota</taxon>
        <taxon>Viridiplantae</taxon>
        <taxon>Streptophyta</taxon>
        <taxon>Embryophyta</taxon>
        <taxon>Tracheophyta</taxon>
        <taxon>Spermatophyta</taxon>
        <taxon>Magnoliopsida</taxon>
        <taxon>eudicotyledons</taxon>
        <taxon>Gunneridae</taxon>
        <taxon>Pentapetalae</taxon>
        <taxon>asterids</taxon>
        <taxon>campanulids</taxon>
        <taxon>Asterales</taxon>
        <taxon>Asteraceae</taxon>
        <taxon>Asteroideae</taxon>
        <taxon>Anthemideae</taxon>
        <taxon>Anthemidinae</taxon>
        <taxon>Tanacetum</taxon>
    </lineage>
</organism>